<dbReference type="AlphaFoldDB" id="A0A5M9ZVU1"/>
<name>A0A5M9ZVU1_9BIFI</name>
<accession>A0A5M9ZVU1</accession>
<sequence>MSSNIGFALSTYDPDDPSNSSTLVDATLVIPDTGAINGSLGVTIDPTIPPEIRSVIAMVCKGIVTALETSKEPSDEGTPLGTIHKNHKENSRE</sequence>
<feature type="region of interest" description="Disordered" evidence="1">
    <location>
        <begin position="1"/>
        <end position="20"/>
    </location>
</feature>
<protein>
    <submittedName>
        <fullName evidence="2">Uncharacterized protein</fullName>
    </submittedName>
</protein>
<reference evidence="2 3" key="1">
    <citation type="journal article" date="2019" name="Syst. Appl. Microbiol.">
        <title>Characterization of Bifidobacterium species in feaces of the Egyptian fruit bat: Description of B. vespertilionis sp. nov. and B. rousetti sp. nov.</title>
        <authorList>
            <person name="Modesto M."/>
            <person name="Satti M."/>
            <person name="Watanabe K."/>
            <person name="Puglisi E."/>
            <person name="Morelli L."/>
            <person name="Huang C.-H."/>
            <person name="Liou J.-S."/>
            <person name="Miyashita M."/>
            <person name="Tamura T."/>
            <person name="Saito S."/>
            <person name="Mori K."/>
            <person name="Huang L."/>
            <person name="Sciavilla P."/>
            <person name="Sandri C."/>
            <person name="Spiezio C."/>
            <person name="Vitali F."/>
            <person name="Cavalieri D."/>
            <person name="Perpetuini G."/>
            <person name="Tofalo R."/>
            <person name="Bonetti A."/>
            <person name="Arita M."/>
            <person name="Mattarelli P."/>
        </authorList>
    </citation>
    <scope>NUCLEOTIDE SEQUENCE [LARGE SCALE GENOMIC DNA]</scope>
    <source>
        <strain evidence="2 3">RST7</strain>
    </source>
</reference>
<comment type="caution">
    <text evidence="2">The sequence shown here is derived from an EMBL/GenBank/DDBJ whole genome shotgun (WGS) entry which is preliminary data.</text>
</comment>
<dbReference type="RefSeq" id="WP_150380762.1">
    <property type="nucleotide sequence ID" value="NZ_RZUI01000002.1"/>
</dbReference>
<evidence type="ECO:0000256" key="1">
    <source>
        <dbReference type="SAM" id="MobiDB-lite"/>
    </source>
</evidence>
<evidence type="ECO:0000313" key="3">
    <source>
        <dbReference type="Proteomes" id="UP000412028"/>
    </source>
</evidence>
<feature type="region of interest" description="Disordered" evidence="1">
    <location>
        <begin position="67"/>
        <end position="93"/>
    </location>
</feature>
<dbReference type="Proteomes" id="UP000412028">
    <property type="component" value="Unassembled WGS sequence"/>
</dbReference>
<evidence type="ECO:0000313" key="2">
    <source>
        <dbReference type="EMBL" id="KAA8831589.1"/>
    </source>
</evidence>
<gene>
    <name evidence="2" type="ORF">EMO89_02370</name>
</gene>
<dbReference type="EMBL" id="RZUI01000002">
    <property type="protein sequence ID" value="KAA8831589.1"/>
    <property type="molecule type" value="Genomic_DNA"/>
</dbReference>
<organism evidence="2 3">
    <name type="scientific">Bifidobacterium tissieri</name>
    <dbReference type="NCBI Taxonomy" id="1630162"/>
    <lineage>
        <taxon>Bacteria</taxon>
        <taxon>Bacillati</taxon>
        <taxon>Actinomycetota</taxon>
        <taxon>Actinomycetes</taxon>
        <taxon>Bifidobacteriales</taxon>
        <taxon>Bifidobacteriaceae</taxon>
        <taxon>Bifidobacterium</taxon>
    </lineage>
</organism>
<proteinExistence type="predicted"/>